<dbReference type="PANTHER" id="PTHR42928">
    <property type="entry name" value="TRICARBOXYLATE-BINDING PROTEIN"/>
    <property type="match status" value="1"/>
</dbReference>
<dbReference type="Gene3D" id="3.40.190.150">
    <property type="entry name" value="Bordetella uptake gene, domain 1"/>
    <property type="match status" value="1"/>
</dbReference>
<keyword evidence="2" id="KW-0732">Signal</keyword>
<dbReference type="PANTHER" id="PTHR42928:SF5">
    <property type="entry name" value="BLR1237 PROTEIN"/>
    <property type="match status" value="1"/>
</dbReference>
<evidence type="ECO:0000256" key="1">
    <source>
        <dbReference type="ARBA" id="ARBA00006987"/>
    </source>
</evidence>
<feature type="signal peptide" evidence="2">
    <location>
        <begin position="1"/>
        <end position="19"/>
    </location>
</feature>
<dbReference type="InterPro" id="IPR042100">
    <property type="entry name" value="Bug_dom1"/>
</dbReference>
<dbReference type="InterPro" id="IPR005064">
    <property type="entry name" value="BUG"/>
</dbReference>
<sequence>MRTLAVGALAAWAAASGHAQGSADAYPDKPVTLIVPTAAAGGTDTISRLIADALSKSLKQPFIIDNRPGANGILGTELAARATPDGYKLLFTYAAAMVVNPSLYRKLPYDPLKDFAPVAQIGRGGNLLLVRPDLPVKTLKEFVAYAKARPGKLNYCSWGSGSGGHLAMESLKKQAGLSMTHVPYKGSGPCVQDLMGGQVDAAFADMSSTVELVRAGRLKALANSGPSRVPMLPDVPTMTEAGYPFGNYSWYGVLAPAKTPPAIVKKLNAAVNQVLKDPAVVQRLRELNFTDLPQNTPEQFAATMQKDLHDWSVLVKDIGLTLE</sequence>
<proteinExistence type="inferred from homology"/>
<dbReference type="Pfam" id="PF03401">
    <property type="entry name" value="TctC"/>
    <property type="match status" value="1"/>
</dbReference>
<dbReference type="PIRSF" id="PIRSF017082">
    <property type="entry name" value="YflP"/>
    <property type="match status" value="1"/>
</dbReference>
<gene>
    <name evidence="3" type="ORF">EJP67_21245</name>
</gene>
<dbReference type="EMBL" id="RXFT01000009">
    <property type="protein sequence ID" value="RUR69584.1"/>
    <property type="molecule type" value="Genomic_DNA"/>
</dbReference>
<dbReference type="Proteomes" id="UP000281118">
    <property type="component" value="Unassembled WGS sequence"/>
</dbReference>
<dbReference type="OrthoDB" id="8678477at2"/>
<evidence type="ECO:0000313" key="4">
    <source>
        <dbReference type="Proteomes" id="UP000281118"/>
    </source>
</evidence>
<name>A0A3S1F3B1_9BURK</name>
<dbReference type="Gene3D" id="3.40.190.10">
    <property type="entry name" value="Periplasmic binding protein-like II"/>
    <property type="match status" value="1"/>
</dbReference>
<protein>
    <submittedName>
        <fullName evidence="3">Tripartite tricarboxylate transporter substrate binding protein</fullName>
    </submittedName>
</protein>
<reference evidence="3 4" key="1">
    <citation type="submission" date="2018-12" db="EMBL/GenBank/DDBJ databases">
        <title>The genome sequences of Variovorax guangxiensis DSM 27352.</title>
        <authorList>
            <person name="Gao J."/>
            <person name="Sun J."/>
        </authorList>
    </citation>
    <scope>NUCLEOTIDE SEQUENCE [LARGE SCALE GENOMIC DNA]</scope>
    <source>
        <strain evidence="3 4">DSM 27352</strain>
    </source>
</reference>
<dbReference type="AlphaFoldDB" id="A0A3S1F3B1"/>
<feature type="chain" id="PRO_5018741778" evidence="2">
    <location>
        <begin position="20"/>
        <end position="323"/>
    </location>
</feature>
<dbReference type="CDD" id="cd07012">
    <property type="entry name" value="PBP2_Bug_TTT"/>
    <property type="match status" value="1"/>
</dbReference>
<comment type="caution">
    <text evidence="3">The sequence shown here is derived from an EMBL/GenBank/DDBJ whole genome shotgun (WGS) entry which is preliminary data.</text>
</comment>
<evidence type="ECO:0000256" key="2">
    <source>
        <dbReference type="SAM" id="SignalP"/>
    </source>
</evidence>
<evidence type="ECO:0000313" key="3">
    <source>
        <dbReference type="EMBL" id="RUR69584.1"/>
    </source>
</evidence>
<organism evidence="3 4">
    <name type="scientific">Variovorax guangxiensis</name>
    <dbReference type="NCBI Taxonomy" id="1775474"/>
    <lineage>
        <taxon>Bacteria</taxon>
        <taxon>Pseudomonadati</taxon>
        <taxon>Pseudomonadota</taxon>
        <taxon>Betaproteobacteria</taxon>
        <taxon>Burkholderiales</taxon>
        <taxon>Comamonadaceae</taxon>
        <taxon>Variovorax</taxon>
    </lineage>
</organism>
<accession>A0A3S1F3B1</accession>
<comment type="similarity">
    <text evidence="1">Belongs to the UPF0065 (bug) family.</text>
</comment>
<dbReference type="SUPFAM" id="SSF53850">
    <property type="entry name" value="Periplasmic binding protein-like II"/>
    <property type="match status" value="1"/>
</dbReference>